<organism evidence="4 5">
    <name type="scientific">Gehongia tenuis</name>
    <dbReference type="NCBI Taxonomy" id="2763655"/>
    <lineage>
        <taxon>Bacteria</taxon>
        <taxon>Bacillati</taxon>
        <taxon>Bacillota</taxon>
        <taxon>Clostridia</taxon>
        <taxon>Christensenellales</taxon>
        <taxon>Christensenellaceae</taxon>
        <taxon>Gehongia</taxon>
    </lineage>
</organism>
<dbReference type="AlphaFoldDB" id="A0A926HLM6"/>
<feature type="domain" description="Solute-binding protein family 5" evidence="3">
    <location>
        <begin position="116"/>
        <end position="198"/>
    </location>
</feature>
<dbReference type="PANTHER" id="PTHR30290">
    <property type="entry name" value="PERIPLASMIC BINDING COMPONENT OF ABC TRANSPORTER"/>
    <property type="match status" value="1"/>
</dbReference>
<feature type="compositionally biased region" description="Basic and acidic residues" evidence="1">
    <location>
        <begin position="40"/>
        <end position="57"/>
    </location>
</feature>
<dbReference type="EMBL" id="JACRSR010000005">
    <property type="protein sequence ID" value="MBC8532247.1"/>
    <property type="molecule type" value="Genomic_DNA"/>
</dbReference>
<evidence type="ECO:0000256" key="2">
    <source>
        <dbReference type="SAM" id="SignalP"/>
    </source>
</evidence>
<dbReference type="InterPro" id="IPR000914">
    <property type="entry name" value="SBP_5_dom"/>
</dbReference>
<dbReference type="GO" id="GO:1904680">
    <property type="term" value="F:peptide transmembrane transporter activity"/>
    <property type="evidence" value="ECO:0007669"/>
    <property type="project" value="TreeGrafter"/>
</dbReference>
<comment type="caution">
    <text evidence="4">The sequence shown here is derived from an EMBL/GenBank/DDBJ whole genome shotgun (WGS) entry which is preliminary data.</text>
</comment>
<name>A0A926HLM6_9FIRM</name>
<dbReference type="Proteomes" id="UP000623172">
    <property type="component" value="Unassembled WGS sequence"/>
</dbReference>
<sequence length="217" mass="23337">MSKNTKRILCLIFAVAMIASLMAGCGGGNSATPSASSTGSDKDAAATPEKEAEKDGDTAVTNLPREETLYVAGYLATQATNYNPTSGTSLWPVADTAQSTELIYESLFMYNQVTSELEPLLGSEYTWVDDLTLEVKLNPDAKWNDGEAVTAEDVAYTYELAQLMSVSWSSIWSYCESIEAKDDSTVVFKMKADNPNALLVERSLAVCSAQAHLGSQV</sequence>
<evidence type="ECO:0000313" key="4">
    <source>
        <dbReference type="EMBL" id="MBC8532247.1"/>
    </source>
</evidence>
<feature type="region of interest" description="Disordered" evidence="1">
    <location>
        <begin position="30"/>
        <end position="60"/>
    </location>
</feature>
<feature type="chain" id="PRO_5038842387" description="Solute-binding protein family 5 domain-containing protein" evidence="2">
    <location>
        <begin position="24"/>
        <end position="217"/>
    </location>
</feature>
<dbReference type="GO" id="GO:0015833">
    <property type="term" value="P:peptide transport"/>
    <property type="evidence" value="ECO:0007669"/>
    <property type="project" value="TreeGrafter"/>
</dbReference>
<dbReference type="InterPro" id="IPR039424">
    <property type="entry name" value="SBP_5"/>
</dbReference>
<evidence type="ECO:0000259" key="3">
    <source>
        <dbReference type="Pfam" id="PF00496"/>
    </source>
</evidence>
<dbReference type="PANTHER" id="PTHR30290:SF82">
    <property type="entry name" value="ABC-TYPE DIPEPTIDE_OLIGOPEPTIDE TRANSPORT SYSTEM, PERIPLASMIC COMPONENT"/>
    <property type="match status" value="1"/>
</dbReference>
<dbReference type="Gene3D" id="3.90.76.10">
    <property type="entry name" value="Dipeptide-binding Protein, Domain 1"/>
    <property type="match status" value="1"/>
</dbReference>
<gene>
    <name evidence="4" type="ORF">H8696_10365</name>
</gene>
<reference evidence="4" key="1">
    <citation type="submission" date="2020-08" db="EMBL/GenBank/DDBJ databases">
        <title>Genome public.</title>
        <authorList>
            <person name="Liu C."/>
            <person name="Sun Q."/>
        </authorList>
    </citation>
    <scope>NUCLEOTIDE SEQUENCE</scope>
    <source>
        <strain evidence="4">NSJ-53</strain>
    </source>
</reference>
<feature type="compositionally biased region" description="Polar residues" evidence="1">
    <location>
        <begin position="30"/>
        <end position="39"/>
    </location>
</feature>
<evidence type="ECO:0000256" key="1">
    <source>
        <dbReference type="SAM" id="MobiDB-lite"/>
    </source>
</evidence>
<evidence type="ECO:0000313" key="5">
    <source>
        <dbReference type="Proteomes" id="UP000623172"/>
    </source>
</evidence>
<feature type="signal peptide" evidence="2">
    <location>
        <begin position="1"/>
        <end position="23"/>
    </location>
</feature>
<protein>
    <recommendedName>
        <fullName evidence="3">Solute-binding protein family 5 domain-containing protein</fullName>
    </recommendedName>
</protein>
<keyword evidence="2" id="KW-0732">Signal</keyword>
<dbReference type="SUPFAM" id="SSF53850">
    <property type="entry name" value="Periplasmic binding protein-like II"/>
    <property type="match status" value="1"/>
</dbReference>
<proteinExistence type="predicted"/>
<dbReference type="Pfam" id="PF00496">
    <property type="entry name" value="SBP_bac_5"/>
    <property type="match status" value="1"/>
</dbReference>
<dbReference type="PROSITE" id="PS51257">
    <property type="entry name" value="PROKAR_LIPOPROTEIN"/>
    <property type="match status" value="1"/>
</dbReference>
<keyword evidence="5" id="KW-1185">Reference proteome</keyword>
<accession>A0A926HLM6</accession>